<feature type="transmembrane region" description="Helical" evidence="8">
    <location>
        <begin position="140"/>
        <end position="162"/>
    </location>
</feature>
<dbReference type="PROSITE" id="PS50850">
    <property type="entry name" value="MFS"/>
    <property type="match status" value="1"/>
</dbReference>
<dbReference type="PRINTS" id="PR01035">
    <property type="entry name" value="TCRTETA"/>
</dbReference>
<dbReference type="SUPFAM" id="SSF103473">
    <property type="entry name" value="MFS general substrate transporter"/>
    <property type="match status" value="1"/>
</dbReference>
<keyword evidence="5 8" id="KW-0812">Transmembrane</keyword>
<dbReference type="InterPro" id="IPR020846">
    <property type="entry name" value="MFS_dom"/>
</dbReference>
<feature type="transmembrane region" description="Helical" evidence="8">
    <location>
        <begin position="168"/>
        <end position="190"/>
    </location>
</feature>
<feature type="transmembrane region" description="Helical" evidence="8">
    <location>
        <begin position="349"/>
        <end position="368"/>
    </location>
</feature>
<evidence type="ECO:0000259" key="9">
    <source>
        <dbReference type="PROSITE" id="PS50850"/>
    </source>
</evidence>
<dbReference type="InterPro" id="IPR011701">
    <property type="entry name" value="MFS"/>
</dbReference>
<comment type="subcellular location">
    <subcellularLocation>
        <location evidence="1 8">Cell membrane</location>
        <topology evidence="1 8">Multi-pass membrane protein</topology>
    </subcellularLocation>
</comment>
<comment type="similarity">
    <text evidence="2 8">Belongs to the major facilitator superfamily. Bcr/CmlA family.</text>
</comment>
<organism evidence="10 11">
    <name type="scientific">Paenibacillus mendelii</name>
    <dbReference type="NCBI Taxonomy" id="206163"/>
    <lineage>
        <taxon>Bacteria</taxon>
        <taxon>Bacillati</taxon>
        <taxon>Bacillota</taxon>
        <taxon>Bacilli</taxon>
        <taxon>Bacillales</taxon>
        <taxon>Paenibacillaceae</taxon>
        <taxon>Paenibacillus</taxon>
    </lineage>
</organism>
<dbReference type="Pfam" id="PF07690">
    <property type="entry name" value="MFS_1"/>
    <property type="match status" value="1"/>
</dbReference>
<keyword evidence="6 8" id="KW-1133">Transmembrane helix</keyword>
<feature type="transmembrane region" description="Helical" evidence="8">
    <location>
        <begin position="258"/>
        <end position="279"/>
    </location>
</feature>
<gene>
    <name evidence="10" type="ORF">ACFFJ8_09190</name>
</gene>
<dbReference type="Proteomes" id="UP001589818">
    <property type="component" value="Unassembled WGS sequence"/>
</dbReference>
<dbReference type="RefSeq" id="WP_204819981.1">
    <property type="nucleotide sequence ID" value="NZ_JANHOF010000006.1"/>
</dbReference>
<feature type="transmembrane region" description="Helical" evidence="8">
    <location>
        <begin position="374"/>
        <end position="395"/>
    </location>
</feature>
<feature type="domain" description="Major facilitator superfamily (MFS) profile" evidence="9">
    <location>
        <begin position="13"/>
        <end position="401"/>
    </location>
</feature>
<keyword evidence="7 8" id="KW-0472">Membrane</keyword>
<dbReference type="PANTHER" id="PTHR23502:SF132">
    <property type="entry name" value="POLYAMINE TRANSPORTER 2-RELATED"/>
    <property type="match status" value="1"/>
</dbReference>
<feature type="transmembrane region" description="Helical" evidence="8">
    <location>
        <begin position="111"/>
        <end position="128"/>
    </location>
</feature>
<dbReference type="Gene3D" id="1.20.1720.10">
    <property type="entry name" value="Multidrug resistance protein D"/>
    <property type="match status" value="1"/>
</dbReference>
<feature type="transmembrane region" description="Helical" evidence="8">
    <location>
        <begin position="83"/>
        <end position="105"/>
    </location>
</feature>
<dbReference type="InterPro" id="IPR004812">
    <property type="entry name" value="Efflux_drug-R_Bcr/CmlA"/>
</dbReference>
<feature type="transmembrane region" description="Helical" evidence="8">
    <location>
        <begin position="318"/>
        <end position="337"/>
    </location>
</feature>
<evidence type="ECO:0000313" key="10">
    <source>
        <dbReference type="EMBL" id="MFC0391548.1"/>
    </source>
</evidence>
<name>A0ABV6J6Q4_9BACL</name>
<sequence length="405" mass="42195">MNPDNRSLPSTSRLWMAIILGGLSAFGPLCLDMYLPALPILAGDLNTSVSLAQLSLTACMLGLSLGQLLAGPISDVRGRRFPLLIGLIVFAATSVLCVFANSIWLFLVLRFIQGLAGAAGIVISRAIVRDLYSGTELTKFYSKLMLVNGAAPILAPIIGGFILKSASWRVVFIVLAVFGLVMLVGTLFGLRESLPEGRRTKGGIGQTLRTFGGLFQDRIFMGYALTQGFVMAAMFAYISGSPFVLQEFFGVTPQTFSYIFAINGLGIIAATQITGRLAGRIGEPKLLRYGLSIAAFGGVLLFIVIAAGAGLYAVLVPLFLVVSSVGIVSTAGFSLALQNHGQSAGTASALLGLLSFIIGGIAAPLVGLGGSGTAMPLGIVILAAEAGAVLCYMLLLRPAAVKGRR</sequence>
<protein>
    <recommendedName>
        <fullName evidence="8">Bcr/CflA family efflux transporter</fullName>
    </recommendedName>
</protein>
<comment type="caution">
    <text evidence="10">The sequence shown here is derived from an EMBL/GenBank/DDBJ whole genome shotgun (WGS) entry which is preliminary data.</text>
</comment>
<evidence type="ECO:0000256" key="5">
    <source>
        <dbReference type="ARBA" id="ARBA00022692"/>
    </source>
</evidence>
<keyword evidence="11" id="KW-1185">Reference proteome</keyword>
<dbReference type="PANTHER" id="PTHR23502">
    <property type="entry name" value="MAJOR FACILITATOR SUPERFAMILY"/>
    <property type="match status" value="1"/>
</dbReference>
<proteinExistence type="inferred from homology"/>
<feature type="transmembrane region" description="Helical" evidence="8">
    <location>
        <begin position="51"/>
        <end position="71"/>
    </location>
</feature>
<keyword evidence="3 8" id="KW-0813">Transport</keyword>
<dbReference type="CDD" id="cd17320">
    <property type="entry name" value="MFS_MdfA_MDR_like"/>
    <property type="match status" value="1"/>
</dbReference>
<evidence type="ECO:0000256" key="8">
    <source>
        <dbReference type="RuleBase" id="RU365088"/>
    </source>
</evidence>
<feature type="transmembrane region" description="Helical" evidence="8">
    <location>
        <begin position="291"/>
        <end position="312"/>
    </location>
</feature>
<reference evidence="10 11" key="1">
    <citation type="submission" date="2024-09" db="EMBL/GenBank/DDBJ databases">
        <authorList>
            <person name="Sun Q."/>
            <person name="Mori K."/>
        </authorList>
    </citation>
    <scope>NUCLEOTIDE SEQUENCE [LARGE SCALE GENOMIC DNA]</scope>
    <source>
        <strain evidence="10 11">CCM 4839</strain>
    </source>
</reference>
<accession>A0ABV6J6Q4</accession>
<evidence type="ECO:0000256" key="2">
    <source>
        <dbReference type="ARBA" id="ARBA00006236"/>
    </source>
</evidence>
<evidence type="ECO:0000256" key="3">
    <source>
        <dbReference type="ARBA" id="ARBA00022448"/>
    </source>
</evidence>
<evidence type="ECO:0000256" key="4">
    <source>
        <dbReference type="ARBA" id="ARBA00022475"/>
    </source>
</evidence>
<dbReference type="InterPro" id="IPR001958">
    <property type="entry name" value="Tet-R_TetA/multi-R_MdtG-like"/>
</dbReference>
<feature type="transmembrane region" description="Helical" evidence="8">
    <location>
        <begin position="219"/>
        <end position="238"/>
    </location>
</feature>
<evidence type="ECO:0000256" key="6">
    <source>
        <dbReference type="ARBA" id="ARBA00022989"/>
    </source>
</evidence>
<dbReference type="NCBIfam" id="TIGR00710">
    <property type="entry name" value="efflux_Bcr_CflA"/>
    <property type="match status" value="1"/>
</dbReference>
<dbReference type="InterPro" id="IPR036259">
    <property type="entry name" value="MFS_trans_sf"/>
</dbReference>
<evidence type="ECO:0000256" key="7">
    <source>
        <dbReference type="ARBA" id="ARBA00023136"/>
    </source>
</evidence>
<evidence type="ECO:0000256" key="1">
    <source>
        <dbReference type="ARBA" id="ARBA00004651"/>
    </source>
</evidence>
<evidence type="ECO:0000313" key="11">
    <source>
        <dbReference type="Proteomes" id="UP001589818"/>
    </source>
</evidence>
<feature type="transmembrane region" description="Helical" evidence="8">
    <location>
        <begin position="12"/>
        <end position="31"/>
    </location>
</feature>
<dbReference type="EMBL" id="JBHLVF010000011">
    <property type="protein sequence ID" value="MFC0391548.1"/>
    <property type="molecule type" value="Genomic_DNA"/>
</dbReference>
<keyword evidence="4 8" id="KW-1003">Cell membrane</keyword>